<accession>A0A9Q1CUJ6</accession>
<dbReference type="GO" id="GO:0002020">
    <property type="term" value="F:protease binding"/>
    <property type="evidence" value="ECO:0007669"/>
    <property type="project" value="InterPro"/>
</dbReference>
<protein>
    <submittedName>
        <fullName evidence="3">Uncharacterized protein</fullName>
    </submittedName>
</protein>
<dbReference type="InterPro" id="IPR000488">
    <property type="entry name" value="Death_dom"/>
</dbReference>
<dbReference type="InterPro" id="IPR011029">
    <property type="entry name" value="DEATH-like_dom_sf"/>
</dbReference>
<dbReference type="PANTHER" id="PTHR15034">
    <property type="entry name" value="DEATH DOMAIN-CONTAINING PROTEIN CRADD"/>
    <property type="match status" value="1"/>
</dbReference>
<evidence type="ECO:0000259" key="1">
    <source>
        <dbReference type="PROSITE" id="PS50017"/>
    </source>
</evidence>
<dbReference type="AlphaFoldDB" id="A0A9Q1CUJ6"/>
<dbReference type="GO" id="GO:0042981">
    <property type="term" value="P:regulation of apoptotic process"/>
    <property type="evidence" value="ECO:0007669"/>
    <property type="project" value="InterPro"/>
</dbReference>
<dbReference type="GO" id="GO:0070513">
    <property type="term" value="F:death domain binding"/>
    <property type="evidence" value="ECO:0007669"/>
    <property type="project" value="InterPro"/>
</dbReference>
<dbReference type="GO" id="GO:0007165">
    <property type="term" value="P:signal transduction"/>
    <property type="evidence" value="ECO:0007669"/>
    <property type="project" value="InterPro"/>
</dbReference>
<dbReference type="InterPro" id="IPR001315">
    <property type="entry name" value="CARD"/>
</dbReference>
<organism evidence="3 4">
    <name type="scientific">Conger conger</name>
    <name type="common">Conger eel</name>
    <name type="synonym">Muraena conger</name>
    <dbReference type="NCBI Taxonomy" id="82655"/>
    <lineage>
        <taxon>Eukaryota</taxon>
        <taxon>Metazoa</taxon>
        <taxon>Chordata</taxon>
        <taxon>Craniata</taxon>
        <taxon>Vertebrata</taxon>
        <taxon>Euteleostomi</taxon>
        <taxon>Actinopterygii</taxon>
        <taxon>Neopterygii</taxon>
        <taxon>Teleostei</taxon>
        <taxon>Anguilliformes</taxon>
        <taxon>Congridae</taxon>
        <taxon>Conger</taxon>
    </lineage>
</organism>
<dbReference type="SUPFAM" id="SSF47986">
    <property type="entry name" value="DEATH domain"/>
    <property type="match status" value="2"/>
</dbReference>
<dbReference type="PANTHER" id="PTHR15034:SF5">
    <property type="entry name" value="DEATH DOMAIN-CONTAINING PROTEIN CRADD"/>
    <property type="match status" value="1"/>
</dbReference>
<dbReference type="Pfam" id="PF00531">
    <property type="entry name" value="Death"/>
    <property type="match status" value="1"/>
</dbReference>
<feature type="domain" description="CARD" evidence="2">
    <location>
        <begin position="1"/>
        <end position="78"/>
    </location>
</feature>
<dbReference type="EMBL" id="JAFJMO010000019">
    <property type="protein sequence ID" value="KAJ8249610.1"/>
    <property type="molecule type" value="Genomic_DNA"/>
</dbReference>
<evidence type="ECO:0000313" key="3">
    <source>
        <dbReference type="EMBL" id="KAJ8249610.1"/>
    </source>
</evidence>
<dbReference type="Pfam" id="PF00619">
    <property type="entry name" value="CARD"/>
    <property type="match status" value="1"/>
</dbReference>
<dbReference type="Gene3D" id="1.10.533.10">
    <property type="entry name" value="Death Domain, Fas"/>
    <property type="match status" value="2"/>
</dbReference>
<dbReference type="InterPro" id="IPR037939">
    <property type="entry name" value="CRADD"/>
</dbReference>
<dbReference type="PROSITE" id="PS50017">
    <property type="entry name" value="DEATH_DOMAIN"/>
    <property type="match status" value="1"/>
</dbReference>
<comment type="caution">
    <text evidence="3">The sequence shown here is derived from an EMBL/GenBank/DDBJ whole genome shotgun (WGS) entry which is preliminary data.</text>
</comment>
<dbReference type="PROSITE" id="PS50209">
    <property type="entry name" value="CARD"/>
    <property type="match status" value="1"/>
</dbReference>
<proteinExistence type="predicted"/>
<name>A0A9Q1CUJ6_CONCO</name>
<gene>
    <name evidence="3" type="ORF">COCON_G00228260</name>
</gene>
<evidence type="ECO:0000313" key="4">
    <source>
        <dbReference type="Proteomes" id="UP001152803"/>
    </source>
</evidence>
<dbReference type="Proteomes" id="UP001152803">
    <property type="component" value="Unassembled WGS sequence"/>
</dbReference>
<reference evidence="3" key="1">
    <citation type="journal article" date="2023" name="Science">
        <title>Genome structures resolve the early diversification of teleost fishes.</title>
        <authorList>
            <person name="Parey E."/>
            <person name="Louis A."/>
            <person name="Montfort J."/>
            <person name="Bouchez O."/>
            <person name="Roques C."/>
            <person name="Iampietro C."/>
            <person name="Lluch J."/>
            <person name="Castinel A."/>
            <person name="Donnadieu C."/>
            <person name="Desvignes T."/>
            <person name="Floi Bucao C."/>
            <person name="Jouanno E."/>
            <person name="Wen M."/>
            <person name="Mejri S."/>
            <person name="Dirks R."/>
            <person name="Jansen H."/>
            <person name="Henkel C."/>
            <person name="Chen W.J."/>
            <person name="Zahm M."/>
            <person name="Cabau C."/>
            <person name="Klopp C."/>
            <person name="Thompson A.W."/>
            <person name="Robinson-Rechavi M."/>
            <person name="Braasch I."/>
            <person name="Lecointre G."/>
            <person name="Bobe J."/>
            <person name="Postlethwait J.H."/>
            <person name="Berthelot C."/>
            <person name="Roest Crollius H."/>
            <person name="Guiguen Y."/>
        </authorList>
    </citation>
    <scope>NUCLEOTIDE SEQUENCE</scope>
    <source>
        <strain evidence="3">Concon-B</strain>
    </source>
</reference>
<evidence type="ECO:0000259" key="2">
    <source>
        <dbReference type="PROSITE" id="PS50209"/>
    </source>
</evidence>
<dbReference type="SMART" id="SM00114">
    <property type="entry name" value="CARD"/>
    <property type="match status" value="1"/>
</dbReference>
<feature type="domain" description="Death" evidence="1">
    <location>
        <begin position="115"/>
        <end position="184"/>
    </location>
</feature>
<dbReference type="OrthoDB" id="10031931at2759"/>
<keyword evidence="4" id="KW-1185">Reference proteome</keyword>
<sequence>MEPTHKDFLRTHRLFLSNQILIDDTVVHYLYQENILTESHVEEIQAQTTSKRRTLRLLDILPTRGPHAFGTFLKSLEEEFLWVAERLRQELQASTERDPTEVCRISEETLRKVPSDQELNRLSGRLGPEWESVLLDLGVSAGQLFRCRANHPHSLQSQVLAGLIAWRQSGGRGATVQQLLQSLQAAQVHASVLEEVFR</sequence>